<name>I7JVP5_9CORY</name>
<comment type="caution">
    <text evidence="2">The sequence shown here is derived from an EMBL/GenBank/DDBJ whole genome shotgun (WGS) entry which is preliminary data.</text>
</comment>
<organism evidence="2 5">
    <name type="scientific">Corynebacterium otitidis ATCC 51513</name>
    <dbReference type="NCBI Taxonomy" id="883169"/>
    <lineage>
        <taxon>Bacteria</taxon>
        <taxon>Bacillati</taxon>
        <taxon>Actinomycetota</taxon>
        <taxon>Actinomycetes</taxon>
        <taxon>Mycobacteriales</taxon>
        <taxon>Corynebacteriaceae</taxon>
        <taxon>Corynebacterium</taxon>
    </lineage>
</organism>
<protein>
    <recommendedName>
        <fullName evidence="6">PAC2 family protein</fullName>
    </recommendedName>
</protein>
<dbReference type="InterPro" id="IPR008492">
    <property type="entry name" value="Rv2714-like"/>
</dbReference>
<accession>I7JVP5</accession>
<feature type="region of interest" description="Disordered" evidence="1">
    <location>
        <begin position="277"/>
        <end position="352"/>
    </location>
</feature>
<dbReference type="InterPro" id="IPR038389">
    <property type="entry name" value="PSMG2_sf"/>
</dbReference>
<dbReference type="HOGENOM" id="CLU_055821_0_1_11"/>
<feature type="compositionally biased region" description="Basic and acidic residues" evidence="1">
    <location>
        <begin position="306"/>
        <end position="318"/>
    </location>
</feature>
<reference evidence="3 4" key="2">
    <citation type="submission" date="2012-08" db="EMBL/GenBank/DDBJ databases">
        <title>The Genome Sequence of Turicella otitidis ATCC 51513.</title>
        <authorList>
            <consortium name="The Broad Institute Genome Sequencing Platform"/>
            <person name="Earl A."/>
            <person name="Ward D."/>
            <person name="Feldgarden M."/>
            <person name="Gevers D."/>
            <person name="Huys G."/>
            <person name="Walker B."/>
            <person name="Young S.K."/>
            <person name="Zeng Q."/>
            <person name="Gargeya S."/>
            <person name="Fitzgerald M."/>
            <person name="Haas B."/>
            <person name="Abouelleil A."/>
            <person name="Alvarado L."/>
            <person name="Arachchi H.M."/>
            <person name="Berlin A.M."/>
            <person name="Chapman S.B."/>
            <person name="Goldberg J."/>
            <person name="Griggs A."/>
            <person name="Gujja S."/>
            <person name="Hansen M."/>
            <person name="Howarth C."/>
            <person name="Imamovic A."/>
            <person name="Larimer J."/>
            <person name="McCowen C."/>
            <person name="Montmayeur A."/>
            <person name="Murphy C."/>
            <person name="Neiman D."/>
            <person name="Pearson M."/>
            <person name="Priest M."/>
            <person name="Roberts A."/>
            <person name="Saif S."/>
            <person name="Shea T."/>
            <person name="Sisk P."/>
            <person name="Sykes S."/>
            <person name="Wortman J."/>
            <person name="Nusbaum C."/>
            <person name="Birren B."/>
        </authorList>
    </citation>
    <scope>NUCLEOTIDE SEQUENCE [LARGE SCALE GENOMIC DNA]</scope>
    <source>
        <strain evidence="3 4">ATCC 51513</strain>
    </source>
</reference>
<feature type="compositionally biased region" description="Acidic residues" evidence="1">
    <location>
        <begin position="335"/>
        <end position="352"/>
    </location>
</feature>
<dbReference type="Proteomes" id="UP000011016">
    <property type="component" value="Unassembled WGS sequence"/>
</dbReference>
<evidence type="ECO:0000313" key="3">
    <source>
        <dbReference type="EMBL" id="EJZ83009.1"/>
    </source>
</evidence>
<dbReference type="Pfam" id="PF09754">
    <property type="entry name" value="PAC2"/>
    <property type="match status" value="1"/>
</dbReference>
<dbReference type="EMBL" id="AHAE01000003">
    <property type="protein sequence ID" value="EJZ83009.1"/>
    <property type="molecule type" value="Genomic_DNA"/>
</dbReference>
<sequence length="352" mass="37731">MADEHSRMYGLEYPSPELPSGEEQSITLVVALEGYADAGQAVAGAARHLLAALDNRLVASFNLDELIDYRSRRPTTTLDRSSVTDVEDISLELHVLRDTKGTPFLLLTGPEPDLKWNSFIDAVAGLAEKFHVTQTVCLYAAPMTVPHTRPLVVTAHGNSAELVGDAVRFPGQIAVPGAAALQLERHLGRKGKKVAGFTAHVPHYVAASPYPEAMRKLLERVAQAGQLELPLLALSKDEQRVAEQLAEQTADSLEIQQVVGALERQYDEEVAKYRQMGALPESGSAEQIPSSEEIGDEFERFLAALDEGRGGKSEDGKGGEAGPGEPDGGQNEGDGNPEDSGDADGGDDDDQR</sequence>
<dbReference type="RefSeq" id="WP_004599938.1">
    <property type="nucleotide sequence ID" value="NZ_HF541865.1"/>
</dbReference>
<evidence type="ECO:0000313" key="4">
    <source>
        <dbReference type="Proteomes" id="UP000006078"/>
    </source>
</evidence>
<dbReference type="EMBL" id="CAJZ01000059">
    <property type="protein sequence ID" value="CCI83176.1"/>
    <property type="molecule type" value="Genomic_DNA"/>
</dbReference>
<dbReference type="AlphaFoldDB" id="I7JVP5"/>
<evidence type="ECO:0008006" key="6">
    <source>
        <dbReference type="Google" id="ProtNLM"/>
    </source>
</evidence>
<feature type="region of interest" description="Disordered" evidence="1">
    <location>
        <begin position="1"/>
        <end position="20"/>
    </location>
</feature>
<dbReference type="Gene3D" id="1.10.287.100">
    <property type="match status" value="1"/>
</dbReference>
<dbReference type="Proteomes" id="UP000006078">
    <property type="component" value="Unassembled WGS sequence"/>
</dbReference>
<dbReference type="PATRIC" id="fig|883169.3.peg.46"/>
<dbReference type="PIRSF" id="PIRSF028754">
    <property type="entry name" value="UCP028754"/>
    <property type="match status" value="1"/>
</dbReference>
<proteinExistence type="predicted"/>
<feature type="compositionally biased region" description="Gly residues" evidence="1">
    <location>
        <begin position="319"/>
        <end position="332"/>
    </location>
</feature>
<evidence type="ECO:0000313" key="2">
    <source>
        <dbReference type="EMBL" id="CCI83176.1"/>
    </source>
</evidence>
<dbReference type="eggNOG" id="COG1938">
    <property type="taxonomic scope" value="Bacteria"/>
</dbReference>
<dbReference type="Gene3D" id="3.40.50.10900">
    <property type="entry name" value="PAC-like subunit"/>
    <property type="match status" value="1"/>
</dbReference>
<evidence type="ECO:0000256" key="1">
    <source>
        <dbReference type="SAM" id="MobiDB-lite"/>
    </source>
</evidence>
<dbReference type="STRING" id="29321.AAV33_03825"/>
<dbReference type="OrthoDB" id="3733464at2"/>
<reference evidence="2 5" key="1">
    <citation type="journal article" date="2012" name="J. Bacteriol.">
        <title>Draft Genome Sequence of Turicella otitidis ATCC 51513, Isolated from Middle Ear Fluid from a Child with Otitis Media.</title>
        <authorList>
            <person name="Brinkrolf K."/>
            <person name="Schneider J."/>
            <person name="Knecht M."/>
            <person name="Ruckert C."/>
            <person name="Tauch A."/>
        </authorList>
    </citation>
    <scope>NUCLEOTIDE SEQUENCE [LARGE SCALE GENOMIC DNA]</scope>
    <source>
        <strain evidence="2 5">ATCC 51513</strain>
    </source>
</reference>
<dbReference type="InterPro" id="IPR019151">
    <property type="entry name" value="Proteasome_assmbl_chaperone_2"/>
</dbReference>
<dbReference type="SUPFAM" id="SSF159659">
    <property type="entry name" value="Cgl1923-like"/>
    <property type="match status" value="1"/>
</dbReference>
<gene>
    <name evidence="2" type="ORF">BN46_0428</name>
    <name evidence="3" type="ORF">HMPREF9719_00048</name>
</gene>
<keyword evidence="4" id="KW-1185">Reference proteome</keyword>
<evidence type="ECO:0000313" key="5">
    <source>
        <dbReference type="Proteomes" id="UP000011016"/>
    </source>
</evidence>